<dbReference type="Gene3D" id="3.90.380.10">
    <property type="entry name" value="Naphthalene 1,2-dioxygenase Alpha Subunit, Chain A, domain 1"/>
    <property type="match status" value="1"/>
</dbReference>
<dbReference type="GO" id="GO:0051537">
    <property type="term" value="F:2 iron, 2 sulfur cluster binding"/>
    <property type="evidence" value="ECO:0007669"/>
    <property type="project" value="UniProtKB-KW"/>
</dbReference>
<dbReference type="AlphaFoldDB" id="A0A423NNE1"/>
<evidence type="ECO:0000256" key="2">
    <source>
        <dbReference type="ARBA" id="ARBA00022723"/>
    </source>
</evidence>
<dbReference type="GO" id="GO:0051213">
    <property type="term" value="F:dioxygenase activity"/>
    <property type="evidence" value="ECO:0007669"/>
    <property type="project" value="UniProtKB-KW"/>
</dbReference>
<keyword evidence="1" id="KW-0001">2Fe-2S</keyword>
<proteinExistence type="predicted"/>
<dbReference type="Gene3D" id="2.102.10.10">
    <property type="entry name" value="Rieske [2Fe-2S] iron-sulphur domain"/>
    <property type="match status" value="1"/>
</dbReference>
<evidence type="ECO:0000313" key="8">
    <source>
        <dbReference type="Proteomes" id="UP000284207"/>
    </source>
</evidence>
<dbReference type="GO" id="GO:0046872">
    <property type="term" value="F:metal ion binding"/>
    <property type="evidence" value="ECO:0007669"/>
    <property type="project" value="UniProtKB-KW"/>
</dbReference>
<gene>
    <name evidence="7" type="ORF">BK674_19675</name>
</gene>
<organism evidence="7 8">
    <name type="scientific">Pseudomonas moraviensis</name>
    <dbReference type="NCBI Taxonomy" id="321662"/>
    <lineage>
        <taxon>Bacteria</taxon>
        <taxon>Pseudomonadati</taxon>
        <taxon>Pseudomonadota</taxon>
        <taxon>Gammaproteobacteria</taxon>
        <taxon>Pseudomonadales</taxon>
        <taxon>Pseudomonadaceae</taxon>
        <taxon>Pseudomonas</taxon>
    </lineage>
</organism>
<keyword evidence="7" id="KW-0223">Dioxygenase</keyword>
<evidence type="ECO:0000256" key="1">
    <source>
        <dbReference type="ARBA" id="ARBA00022714"/>
    </source>
</evidence>
<comment type="caution">
    <text evidence="7">The sequence shown here is derived from an EMBL/GenBank/DDBJ whole genome shotgun (WGS) entry which is preliminary data.</text>
</comment>
<evidence type="ECO:0000256" key="4">
    <source>
        <dbReference type="ARBA" id="ARBA00023004"/>
    </source>
</evidence>
<dbReference type="SUPFAM" id="SSF55961">
    <property type="entry name" value="Bet v1-like"/>
    <property type="match status" value="1"/>
</dbReference>
<accession>A0A423NNE1</accession>
<dbReference type="Pfam" id="PF00355">
    <property type="entry name" value="Rieske"/>
    <property type="match status" value="1"/>
</dbReference>
<dbReference type="EMBL" id="MOCA01000006">
    <property type="protein sequence ID" value="RON99789.1"/>
    <property type="molecule type" value="Genomic_DNA"/>
</dbReference>
<keyword evidence="5" id="KW-0411">Iron-sulfur</keyword>
<dbReference type="RefSeq" id="WP_123419694.1">
    <property type="nucleotide sequence ID" value="NZ_MOCA01000006.1"/>
</dbReference>
<sequence>MLTNLWYVVLPSTQLTDELAAVRLLGQPFVAFRDDKGTAHLLSDVCVHRGGSLSAGAKVGESVQCPYHGWRFGADGICTHIPAQPHLRIPAKARVDAYPTLERYGWIWAFLGDLPEHERPPLPVLDWIDDANTRVVSGYFDWEASWDRVIENGLDFAHAPFVHGSTFGDPDHPEIDAFEVDGDAWSGRAKMIMRRPKRSGLFRRKSATERVSVETIPGFHLSGPCTTLELELPNGWRIHIVSAHVPIDANRTRTWWMMGRTFLRSPLFDRRFVASNIRIFEQDHEVLKNVRPERVPDSWQQEVSLKSDALQIFFRRRVKELEQNGWRIDEDRLGREFTGRKACAVPSPERRQARAWAIETIPLTQVEAVEDASKL</sequence>
<dbReference type="InterPro" id="IPR036922">
    <property type="entry name" value="Rieske_2Fe-2S_sf"/>
</dbReference>
<reference evidence="7 8" key="1">
    <citation type="submission" date="2016-10" db="EMBL/GenBank/DDBJ databases">
        <title>Comparative genome analysis of multiple Pseudomonas spp. focuses on biocontrol and plant growth promoting traits.</title>
        <authorList>
            <person name="Tao X.-Y."/>
            <person name="Taylor C.G."/>
        </authorList>
    </citation>
    <scope>NUCLEOTIDE SEQUENCE [LARGE SCALE GENOMIC DNA]</scope>
    <source>
        <strain evidence="7 8">36B3</strain>
    </source>
</reference>
<evidence type="ECO:0000256" key="5">
    <source>
        <dbReference type="ARBA" id="ARBA00023014"/>
    </source>
</evidence>
<dbReference type="PANTHER" id="PTHR21266">
    <property type="entry name" value="IRON-SULFUR DOMAIN CONTAINING PROTEIN"/>
    <property type="match status" value="1"/>
</dbReference>
<dbReference type="InterPro" id="IPR044043">
    <property type="entry name" value="VanA_C_cat"/>
</dbReference>
<evidence type="ECO:0000313" key="7">
    <source>
        <dbReference type="EMBL" id="RON99789.1"/>
    </source>
</evidence>
<dbReference type="Pfam" id="PF19112">
    <property type="entry name" value="VanA_C"/>
    <property type="match status" value="1"/>
</dbReference>
<name>A0A423NNE1_9PSED</name>
<evidence type="ECO:0000259" key="6">
    <source>
        <dbReference type="PROSITE" id="PS51296"/>
    </source>
</evidence>
<dbReference type="PANTHER" id="PTHR21266:SF60">
    <property type="entry name" value="3-KETOSTEROID-9-ALPHA-MONOOXYGENASE, OXYGENASE COMPONENT"/>
    <property type="match status" value="1"/>
</dbReference>
<dbReference type="SUPFAM" id="SSF50022">
    <property type="entry name" value="ISP domain"/>
    <property type="match status" value="1"/>
</dbReference>
<dbReference type="InterPro" id="IPR050584">
    <property type="entry name" value="Cholesterol_7-desaturase"/>
</dbReference>
<dbReference type="Proteomes" id="UP000284207">
    <property type="component" value="Unassembled WGS sequence"/>
</dbReference>
<protein>
    <submittedName>
        <fullName evidence="7">Aromatic-ring-hydroxylating dioxygenase subunit alpha</fullName>
    </submittedName>
</protein>
<dbReference type="InterPro" id="IPR017941">
    <property type="entry name" value="Rieske_2Fe-2S"/>
</dbReference>
<keyword evidence="4" id="KW-0408">Iron</keyword>
<feature type="domain" description="Rieske" evidence="6">
    <location>
        <begin position="6"/>
        <end position="109"/>
    </location>
</feature>
<dbReference type="CDD" id="cd03469">
    <property type="entry name" value="Rieske_RO_Alpha_N"/>
    <property type="match status" value="1"/>
</dbReference>
<keyword evidence="2" id="KW-0479">Metal-binding</keyword>
<dbReference type="PROSITE" id="PS51296">
    <property type="entry name" value="RIESKE"/>
    <property type="match status" value="1"/>
</dbReference>
<keyword evidence="3" id="KW-0560">Oxidoreductase</keyword>
<evidence type="ECO:0000256" key="3">
    <source>
        <dbReference type="ARBA" id="ARBA00023002"/>
    </source>
</evidence>